<evidence type="ECO:0000313" key="3">
    <source>
        <dbReference type="EMBL" id="WXB15501.1"/>
    </source>
</evidence>
<keyword evidence="4" id="KW-1185">Reference proteome</keyword>
<keyword evidence="2" id="KW-0732">Signal</keyword>
<name>A0ABZ2LX44_9BACT</name>
<evidence type="ECO:0000256" key="2">
    <source>
        <dbReference type="SAM" id="SignalP"/>
    </source>
</evidence>
<gene>
    <name evidence="3" type="ORF">LZC94_47730</name>
</gene>
<dbReference type="Proteomes" id="UP001370348">
    <property type="component" value="Chromosome"/>
</dbReference>
<dbReference type="EMBL" id="CP089984">
    <property type="protein sequence ID" value="WXB15501.1"/>
    <property type="molecule type" value="Genomic_DNA"/>
</dbReference>
<feature type="region of interest" description="Disordered" evidence="1">
    <location>
        <begin position="33"/>
        <end position="60"/>
    </location>
</feature>
<dbReference type="PROSITE" id="PS51257">
    <property type="entry name" value="PROKAR_LIPOPROTEIN"/>
    <property type="match status" value="1"/>
</dbReference>
<protein>
    <submittedName>
        <fullName evidence="3">Uncharacterized protein</fullName>
    </submittedName>
</protein>
<dbReference type="RefSeq" id="WP_394825130.1">
    <property type="nucleotide sequence ID" value="NZ_CP089984.1"/>
</dbReference>
<evidence type="ECO:0000256" key="1">
    <source>
        <dbReference type="SAM" id="MobiDB-lite"/>
    </source>
</evidence>
<sequence>MKRSSAMTIAVLCASSAGVMLAAACVGDEPGALPGIPDGGQGGDQDAYRPPPGDGGTPVDTPKSVAGLVFWLDGADSNAVQRVKPGTDETVTKWADKSPNARDFAPVPAEGCAAPTFDLAALNQRTKSALHFNRVDKQCLKGKTLQGLSAAEAFIVYQTVQIANTDDAGVISYGLWQFGSYNPQHPSWYRDNDYAEWWDTFGNTGTPYNESKVVERGHYWEPRIFGVVSAPNKWFAYFNGVERPATAANETQKYGFGAASFLGISIYPNIGGNYFNGYIGEVIAFDRQLPEADHLKIQSYLSAKWGIPLAKPDGGT</sequence>
<accession>A0ABZ2LX44</accession>
<reference evidence="3 4" key="1">
    <citation type="submission" date="2021-12" db="EMBL/GenBank/DDBJ databases">
        <title>Discovery of the Pendulisporaceae a myxobacterial family with distinct sporulation behavior and unique specialized metabolism.</title>
        <authorList>
            <person name="Garcia R."/>
            <person name="Popoff A."/>
            <person name="Bader C.D."/>
            <person name="Loehr J."/>
            <person name="Walesch S."/>
            <person name="Walt C."/>
            <person name="Boldt J."/>
            <person name="Bunk B."/>
            <person name="Haeckl F.J.F.P.J."/>
            <person name="Gunesch A.P."/>
            <person name="Birkelbach J."/>
            <person name="Nuebel U."/>
            <person name="Pietschmann T."/>
            <person name="Bach T."/>
            <person name="Mueller R."/>
        </authorList>
    </citation>
    <scope>NUCLEOTIDE SEQUENCE [LARGE SCALE GENOMIC DNA]</scope>
    <source>
        <strain evidence="3 4">MSr11954</strain>
    </source>
</reference>
<feature type="chain" id="PRO_5047392980" evidence="2">
    <location>
        <begin position="23"/>
        <end position="316"/>
    </location>
</feature>
<feature type="signal peptide" evidence="2">
    <location>
        <begin position="1"/>
        <end position="22"/>
    </location>
</feature>
<evidence type="ECO:0000313" key="4">
    <source>
        <dbReference type="Proteomes" id="UP001370348"/>
    </source>
</evidence>
<proteinExistence type="predicted"/>
<organism evidence="3 4">
    <name type="scientific">Pendulispora albinea</name>
    <dbReference type="NCBI Taxonomy" id="2741071"/>
    <lineage>
        <taxon>Bacteria</taxon>
        <taxon>Pseudomonadati</taxon>
        <taxon>Myxococcota</taxon>
        <taxon>Myxococcia</taxon>
        <taxon>Myxococcales</taxon>
        <taxon>Sorangiineae</taxon>
        <taxon>Pendulisporaceae</taxon>
        <taxon>Pendulispora</taxon>
    </lineage>
</organism>